<dbReference type="GO" id="GO:0005829">
    <property type="term" value="C:cytosol"/>
    <property type="evidence" value="ECO:0007669"/>
    <property type="project" value="TreeGrafter"/>
</dbReference>
<dbReference type="PANTHER" id="PTHR31559">
    <property type="entry name" value="PYRIDOXAL 5'-PHOSPHATE SYNTHASE SUBUNIT SNO"/>
    <property type="match status" value="1"/>
</dbReference>
<evidence type="ECO:0000313" key="10">
    <source>
        <dbReference type="EMBL" id="JAC60803.1"/>
    </source>
</evidence>
<dbReference type="PROSITE" id="PS51273">
    <property type="entry name" value="GATASE_TYPE_1"/>
    <property type="match status" value="1"/>
</dbReference>
<organism evidence="11">
    <name type="scientific">Tetraselmis sp. GSL018</name>
    <dbReference type="NCBI Taxonomy" id="582737"/>
    <lineage>
        <taxon>Eukaryota</taxon>
        <taxon>Viridiplantae</taxon>
        <taxon>Chlorophyta</taxon>
        <taxon>core chlorophytes</taxon>
        <taxon>Chlorodendrophyceae</taxon>
        <taxon>Chlorodendrales</taxon>
        <taxon>Chlorodendraceae</taxon>
        <taxon>Tetraselmis</taxon>
    </lineage>
</organism>
<accession>A0A061R9B5</accession>
<gene>
    <name evidence="11" type="primary">PDX2</name>
    <name evidence="11" type="ORF">TSPGSL018_11597</name>
    <name evidence="10" type="ORF">TSPGSL018_27980</name>
</gene>
<comment type="similarity">
    <text evidence="1">Belongs to the glutaminase PdxT/SNO family.</text>
</comment>
<dbReference type="SUPFAM" id="SSF52317">
    <property type="entry name" value="Class I glutamine amidotransferase-like"/>
    <property type="match status" value="1"/>
</dbReference>
<name>A0A061R9B5_9CHLO</name>
<keyword evidence="3" id="KW-0378">Hydrolase</keyword>
<evidence type="ECO:0000256" key="8">
    <source>
        <dbReference type="PIRSR" id="PIRSR005639-1"/>
    </source>
</evidence>
<evidence type="ECO:0000256" key="2">
    <source>
        <dbReference type="ARBA" id="ARBA00012918"/>
    </source>
</evidence>
<sequence length="250" mass="26673">MSEISENPPVTIGVLALQGSFREHCKVLSSIPGVEAIEIRTDAQLKLIDGLIIPGGESTTMALIAQQWGLLPELQAFARTGKPIWGTCAGLIFLASSCIGQKKGGQALIGGLDVVVHRNFFGSQINSFETKLTCPSNFPEAPGFDGDFRAIFIRAPAIVQHGPEVEVLATYTLSEAERQQAGVDSVAVAVRQGVLMATAFHPEVTADPRWHLMFVEMVRGQAKRERRAAAAADGAVAAARGVRPADLPVY</sequence>
<evidence type="ECO:0000256" key="7">
    <source>
        <dbReference type="ARBA" id="ARBA00049534"/>
    </source>
</evidence>
<dbReference type="PROSITE" id="PS01236">
    <property type="entry name" value="PDXT_SNO_1"/>
    <property type="match status" value="1"/>
</dbReference>
<evidence type="ECO:0000256" key="9">
    <source>
        <dbReference type="PIRSR" id="PIRSR005639-2"/>
    </source>
</evidence>
<feature type="binding site" evidence="9">
    <location>
        <position position="118"/>
    </location>
    <ligand>
        <name>L-glutamine</name>
        <dbReference type="ChEBI" id="CHEBI:58359"/>
    </ligand>
</feature>
<feature type="binding site" evidence="9">
    <location>
        <begin position="56"/>
        <end position="58"/>
    </location>
    <ligand>
        <name>L-glutamine</name>
        <dbReference type="ChEBI" id="CHEBI:58359"/>
    </ligand>
</feature>
<reference evidence="11" key="1">
    <citation type="submission" date="2014-05" db="EMBL/GenBank/DDBJ databases">
        <title>The transcriptome of the halophilic microalga Tetraselmis sp. GSL018 isolated from the Great Salt Lake, Utah.</title>
        <authorList>
            <person name="Jinkerson R.E."/>
            <person name="D'Adamo S."/>
            <person name="Posewitz M.C."/>
        </authorList>
    </citation>
    <scope>NUCLEOTIDE SEQUENCE</scope>
    <source>
        <strain evidence="11">GSL018</strain>
    </source>
</reference>
<dbReference type="InterPro" id="IPR029062">
    <property type="entry name" value="Class_I_gatase-like"/>
</dbReference>
<dbReference type="GO" id="GO:0016740">
    <property type="term" value="F:transferase activity"/>
    <property type="evidence" value="ECO:0007669"/>
    <property type="project" value="UniProtKB-KW"/>
</dbReference>
<keyword evidence="5 11" id="KW-0315">Glutamine amidotransferase</keyword>
<dbReference type="GO" id="GO:0016829">
    <property type="term" value="F:lyase activity"/>
    <property type="evidence" value="ECO:0007669"/>
    <property type="project" value="UniProtKB-KW"/>
</dbReference>
<dbReference type="NCBIfam" id="TIGR03800">
    <property type="entry name" value="PLP_synth_Pdx2"/>
    <property type="match status" value="1"/>
</dbReference>
<feature type="active site" description="Charge relay system" evidence="8">
    <location>
        <position position="201"/>
    </location>
</feature>
<dbReference type="GO" id="GO:1903600">
    <property type="term" value="C:glutaminase complex"/>
    <property type="evidence" value="ECO:0007669"/>
    <property type="project" value="TreeGrafter"/>
</dbReference>
<comment type="catalytic activity">
    <reaction evidence="7">
        <text>L-glutamine + H2O = L-glutamate + NH4(+)</text>
        <dbReference type="Rhea" id="RHEA:15889"/>
        <dbReference type="ChEBI" id="CHEBI:15377"/>
        <dbReference type="ChEBI" id="CHEBI:28938"/>
        <dbReference type="ChEBI" id="CHEBI:29985"/>
        <dbReference type="ChEBI" id="CHEBI:58359"/>
        <dbReference type="EC" id="3.5.1.2"/>
    </reaction>
</comment>
<evidence type="ECO:0000256" key="5">
    <source>
        <dbReference type="ARBA" id="ARBA00022962"/>
    </source>
</evidence>
<dbReference type="InterPro" id="IPR021196">
    <property type="entry name" value="PdxT/SNO_CS"/>
</dbReference>
<dbReference type="PIRSF" id="PIRSF005639">
    <property type="entry name" value="Glut_amidoT_SNO"/>
    <property type="match status" value="1"/>
</dbReference>
<dbReference type="GO" id="GO:0004359">
    <property type="term" value="F:glutaminase activity"/>
    <property type="evidence" value="ECO:0007669"/>
    <property type="project" value="UniProtKB-EC"/>
</dbReference>
<keyword evidence="4" id="KW-0663">Pyridoxal phosphate</keyword>
<feature type="binding site" evidence="9">
    <location>
        <begin position="153"/>
        <end position="154"/>
    </location>
    <ligand>
        <name>L-glutamine</name>
        <dbReference type="ChEBI" id="CHEBI:58359"/>
    </ligand>
</feature>
<evidence type="ECO:0000256" key="6">
    <source>
        <dbReference type="ARBA" id="ARBA00023239"/>
    </source>
</evidence>
<dbReference type="HAMAP" id="MF_01615">
    <property type="entry name" value="PdxT"/>
    <property type="match status" value="1"/>
</dbReference>
<evidence type="ECO:0000256" key="4">
    <source>
        <dbReference type="ARBA" id="ARBA00022898"/>
    </source>
</evidence>
<evidence type="ECO:0000256" key="3">
    <source>
        <dbReference type="ARBA" id="ARBA00022801"/>
    </source>
</evidence>
<keyword evidence="11" id="KW-0808">Transferase</keyword>
<protein>
    <recommendedName>
        <fullName evidence="2">glutaminase</fullName>
        <ecNumber evidence="2">3.5.1.2</ecNumber>
    </recommendedName>
</protein>
<dbReference type="PROSITE" id="PS51130">
    <property type="entry name" value="PDXT_SNO_2"/>
    <property type="match status" value="1"/>
</dbReference>
<evidence type="ECO:0000256" key="1">
    <source>
        <dbReference type="ARBA" id="ARBA00008345"/>
    </source>
</evidence>
<dbReference type="CDD" id="cd01749">
    <property type="entry name" value="GATase1_PB"/>
    <property type="match status" value="1"/>
</dbReference>
<dbReference type="EMBL" id="GBEZ01026405">
    <property type="protein sequence ID" value="JAC60803.1"/>
    <property type="molecule type" value="Transcribed_RNA"/>
</dbReference>
<dbReference type="PANTHER" id="PTHR31559:SF0">
    <property type="entry name" value="PYRIDOXAL 5'-PHOSPHATE SYNTHASE SUBUNIT SNO1-RELATED"/>
    <property type="match status" value="1"/>
</dbReference>
<feature type="active site" description="Charge relay system" evidence="8">
    <location>
        <position position="203"/>
    </location>
</feature>
<dbReference type="AlphaFoldDB" id="A0A061R9B5"/>
<dbReference type="GO" id="GO:0042823">
    <property type="term" value="P:pyridoxal phosphate biosynthetic process"/>
    <property type="evidence" value="ECO:0007669"/>
    <property type="project" value="InterPro"/>
</dbReference>
<dbReference type="EMBL" id="GBEZ01019281">
    <property type="protein sequence ID" value="JAC67255.1"/>
    <property type="molecule type" value="Transcribed_RNA"/>
</dbReference>
<dbReference type="GO" id="GO:0008614">
    <property type="term" value="P:pyridoxine metabolic process"/>
    <property type="evidence" value="ECO:0007669"/>
    <property type="project" value="TreeGrafter"/>
</dbReference>
<dbReference type="Gene3D" id="3.40.50.880">
    <property type="match status" value="1"/>
</dbReference>
<keyword evidence="6" id="KW-0456">Lyase</keyword>
<dbReference type="Pfam" id="PF01174">
    <property type="entry name" value="SNO"/>
    <property type="match status" value="1"/>
</dbReference>
<dbReference type="EC" id="3.5.1.2" evidence="2"/>
<dbReference type="InterPro" id="IPR002161">
    <property type="entry name" value="PdxT/SNO"/>
</dbReference>
<proteinExistence type="inferred from homology"/>
<evidence type="ECO:0000313" key="11">
    <source>
        <dbReference type="EMBL" id="JAC67255.1"/>
    </source>
</evidence>
<dbReference type="FunFam" id="3.40.50.880:FF:000041">
    <property type="entry name" value="Glutamine amidotransferase subunit pdxT, putative"/>
    <property type="match status" value="1"/>
</dbReference>
<feature type="active site" description="Nucleophile" evidence="8">
    <location>
        <position position="88"/>
    </location>
</feature>